<evidence type="ECO:0000313" key="2">
    <source>
        <dbReference type="Proteomes" id="UP001526143"/>
    </source>
</evidence>
<evidence type="ECO:0000313" key="1">
    <source>
        <dbReference type="EMBL" id="MCV3214758.1"/>
    </source>
</evidence>
<dbReference type="EMBL" id="JAOWRF010000215">
    <property type="protein sequence ID" value="MCV3214758.1"/>
    <property type="molecule type" value="Genomic_DNA"/>
</dbReference>
<dbReference type="RefSeq" id="WP_263746335.1">
    <property type="nucleotide sequence ID" value="NZ_JAOWRF010000215.1"/>
</dbReference>
<name>A0ABT3B058_9CYAN</name>
<reference evidence="1 2" key="1">
    <citation type="submission" date="2022-10" db="EMBL/GenBank/DDBJ databases">
        <title>Identification of biosynthetic pathway for the production of the potent trypsin inhibitor radiosumin.</title>
        <authorList>
            <person name="Fewer D.P."/>
            <person name="Delbaje E."/>
            <person name="Ouyang X."/>
            <person name="Agostino P.D."/>
            <person name="Wahlsten M."/>
            <person name="Jokela J."/>
            <person name="Permi P."/>
            <person name="Haapaniemi E."/>
            <person name="Koistinen H."/>
        </authorList>
    </citation>
    <scope>NUCLEOTIDE SEQUENCE [LARGE SCALE GENOMIC DNA]</scope>
    <source>
        <strain evidence="1 2">NIES-515</strain>
    </source>
</reference>
<accession>A0ABT3B058</accession>
<comment type="caution">
    <text evidence="1">The sequence shown here is derived from an EMBL/GenBank/DDBJ whole genome shotgun (WGS) entry which is preliminary data.</text>
</comment>
<organism evidence="1 2">
    <name type="scientific">Plectonema radiosum NIES-515</name>
    <dbReference type="NCBI Taxonomy" id="2986073"/>
    <lineage>
        <taxon>Bacteria</taxon>
        <taxon>Bacillati</taxon>
        <taxon>Cyanobacteriota</taxon>
        <taxon>Cyanophyceae</taxon>
        <taxon>Oscillatoriophycideae</taxon>
        <taxon>Oscillatoriales</taxon>
        <taxon>Microcoleaceae</taxon>
        <taxon>Plectonema</taxon>
    </lineage>
</organism>
<gene>
    <name evidence="1" type="ORF">OGM63_14735</name>
</gene>
<sequence length="51" mass="5996">MMKLVMNAIAQFLVIRQPQIPLQQVLIPFDFQVDTNRPQQCLGHEFQGKRE</sequence>
<proteinExistence type="predicted"/>
<protein>
    <submittedName>
        <fullName evidence="1">Uncharacterized protein</fullName>
    </submittedName>
</protein>
<keyword evidence="2" id="KW-1185">Reference proteome</keyword>
<dbReference type="Proteomes" id="UP001526143">
    <property type="component" value="Unassembled WGS sequence"/>
</dbReference>